<feature type="signal peptide" evidence="1">
    <location>
        <begin position="1"/>
        <end position="36"/>
    </location>
</feature>
<dbReference type="Pfam" id="PF00147">
    <property type="entry name" value="Fibrinogen_C"/>
    <property type="match status" value="1"/>
</dbReference>
<keyword evidence="1" id="KW-0732">Signal</keyword>
<sequence>MFHKYNFCSILGYPRLALFWVLVASLAYLFASSVESAEGEEVAQQNFPTDCSKLPKGSKSGVYVIKPDSSPPLVVYCEIDDEGVRWTVIHKNILKTEITWHESWTTYKYGFGNVLTEFWLGNEYIHLLTAQAPYMVRFVMTDKNDKEWYADYDIFSIDKEVNGYTLRLGRFSGTAPDFLTTFDTNNVHDNMRFSTKDKDQDRSTSHCAASYGGWWYDNCQLVHFNAKGYILWKNVCSGDCSQAKIMVKPTGIC</sequence>
<keyword evidence="4" id="KW-1185">Reference proteome</keyword>
<dbReference type="PANTHER" id="PTHR19143">
    <property type="entry name" value="FIBRINOGEN/TENASCIN/ANGIOPOEITIN"/>
    <property type="match status" value="1"/>
</dbReference>
<dbReference type="Gene3D" id="3.90.215.10">
    <property type="entry name" value="Gamma Fibrinogen, chain A, domain 1"/>
    <property type="match status" value="1"/>
</dbReference>
<reference evidence="3" key="1">
    <citation type="submission" date="2025-08" db="UniProtKB">
        <authorList>
            <consortium name="Ensembl"/>
        </authorList>
    </citation>
    <scope>IDENTIFICATION</scope>
</reference>
<organism evidence="3 4">
    <name type="scientific">Leptobrachium leishanense</name>
    <name type="common">Leishan spiny toad</name>
    <dbReference type="NCBI Taxonomy" id="445787"/>
    <lineage>
        <taxon>Eukaryota</taxon>
        <taxon>Metazoa</taxon>
        <taxon>Chordata</taxon>
        <taxon>Craniata</taxon>
        <taxon>Vertebrata</taxon>
        <taxon>Euteleostomi</taxon>
        <taxon>Amphibia</taxon>
        <taxon>Batrachia</taxon>
        <taxon>Anura</taxon>
        <taxon>Pelobatoidea</taxon>
        <taxon>Megophryidae</taxon>
        <taxon>Leptobrachium</taxon>
    </lineage>
</organism>
<dbReference type="PANTHER" id="PTHR19143:SF428">
    <property type="entry name" value="ANGIOPOIETIN-RELATED PROTEIN 1-LIKE-RELATED"/>
    <property type="match status" value="1"/>
</dbReference>
<dbReference type="GO" id="GO:0005615">
    <property type="term" value="C:extracellular space"/>
    <property type="evidence" value="ECO:0007669"/>
    <property type="project" value="TreeGrafter"/>
</dbReference>
<dbReference type="SMART" id="SM00186">
    <property type="entry name" value="FBG"/>
    <property type="match status" value="1"/>
</dbReference>
<feature type="domain" description="Fibrinogen C-terminal" evidence="2">
    <location>
        <begin position="42"/>
        <end position="229"/>
    </location>
</feature>
<proteinExistence type="predicted"/>
<dbReference type="InterPro" id="IPR002181">
    <property type="entry name" value="Fibrinogen_a/b/g_C_dom"/>
</dbReference>
<name>A0A8C5LSG3_9ANUR</name>
<evidence type="ECO:0000256" key="1">
    <source>
        <dbReference type="SAM" id="SignalP"/>
    </source>
</evidence>
<evidence type="ECO:0000313" key="3">
    <source>
        <dbReference type="Ensembl" id="ENSLLEP00000001907.1"/>
    </source>
</evidence>
<dbReference type="Proteomes" id="UP000694569">
    <property type="component" value="Unplaced"/>
</dbReference>
<reference evidence="3" key="2">
    <citation type="submission" date="2025-09" db="UniProtKB">
        <authorList>
            <consortium name="Ensembl"/>
        </authorList>
    </citation>
    <scope>IDENTIFICATION</scope>
</reference>
<dbReference type="InterPro" id="IPR036056">
    <property type="entry name" value="Fibrinogen-like_C"/>
</dbReference>
<dbReference type="SUPFAM" id="SSF56496">
    <property type="entry name" value="Fibrinogen C-terminal domain-like"/>
    <property type="match status" value="1"/>
</dbReference>
<dbReference type="InterPro" id="IPR050373">
    <property type="entry name" value="Fibrinogen_C-term_domain"/>
</dbReference>
<dbReference type="PROSITE" id="PS51406">
    <property type="entry name" value="FIBRINOGEN_C_2"/>
    <property type="match status" value="1"/>
</dbReference>
<evidence type="ECO:0000313" key="4">
    <source>
        <dbReference type="Proteomes" id="UP000694569"/>
    </source>
</evidence>
<dbReference type="InterPro" id="IPR014716">
    <property type="entry name" value="Fibrinogen_a/b/g_C_1"/>
</dbReference>
<feature type="chain" id="PRO_5034514095" description="Fibrinogen C-terminal domain-containing protein" evidence="1">
    <location>
        <begin position="37"/>
        <end position="253"/>
    </location>
</feature>
<accession>A0A8C5LSG3</accession>
<dbReference type="AlphaFoldDB" id="A0A8C5LSG3"/>
<protein>
    <recommendedName>
        <fullName evidence="2">Fibrinogen C-terminal domain-containing protein</fullName>
    </recommendedName>
</protein>
<dbReference type="Ensembl" id="ENSLLET00000001990.1">
    <property type="protein sequence ID" value="ENSLLEP00000001907.1"/>
    <property type="gene ID" value="ENSLLEG00000001217.1"/>
</dbReference>
<dbReference type="GeneTree" id="ENSGT00940000164607"/>
<dbReference type="CDD" id="cd00087">
    <property type="entry name" value="FReD"/>
    <property type="match status" value="1"/>
</dbReference>
<evidence type="ECO:0000259" key="2">
    <source>
        <dbReference type="PROSITE" id="PS51406"/>
    </source>
</evidence>